<dbReference type="GO" id="GO:0008483">
    <property type="term" value="F:transaminase activity"/>
    <property type="evidence" value="ECO:0007669"/>
    <property type="project" value="UniProtKB-KW"/>
</dbReference>
<dbReference type="GO" id="GO:0006520">
    <property type="term" value="P:amino acid metabolic process"/>
    <property type="evidence" value="ECO:0007669"/>
    <property type="project" value="InterPro"/>
</dbReference>
<protein>
    <submittedName>
        <fullName evidence="7">Aminotransferase</fullName>
    </submittedName>
</protein>
<feature type="compositionally biased region" description="Basic and acidic residues" evidence="6">
    <location>
        <begin position="44"/>
        <end position="57"/>
    </location>
</feature>
<feature type="region of interest" description="Disordered" evidence="6">
    <location>
        <begin position="1"/>
        <end position="81"/>
    </location>
</feature>
<evidence type="ECO:0000256" key="4">
    <source>
        <dbReference type="ARBA" id="ARBA00022679"/>
    </source>
</evidence>
<name>L8X8I8_THACA</name>
<evidence type="ECO:0000256" key="2">
    <source>
        <dbReference type="ARBA" id="ARBA00007441"/>
    </source>
</evidence>
<dbReference type="STRING" id="983506.L8X8I8"/>
<dbReference type="Proteomes" id="UP000011668">
    <property type="component" value="Unassembled WGS sequence"/>
</dbReference>
<proteinExistence type="inferred from homology"/>
<evidence type="ECO:0000256" key="1">
    <source>
        <dbReference type="ARBA" id="ARBA00001933"/>
    </source>
</evidence>
<comment type="caution">
    <text evidence="7">The sequence shown here is derived from an EMBL/GenBank/DDBJ whole genome shotgun (WGS) entry which is preliminary data.</text>
</comment>
<comment type="cofactor">
    <cofactor evidence="1">
        <name>pyridoxal 5'-phosphate</name>
        <dbReference type="ChEBI" id="CHEBI:597326"/>
    </cofactor>
</comment>
<dbReference type="Gene3D" id="3.40.640.10">
    <property type="entry name" value="Type I PLP-dependent aspartate aminotransferase-like (Major domain)"/>
    <property type="match status" value="1"/>
</dbReference>
<dbReference type="PANTHER" id="PTHR46383:SF1">
    <property type="entry name" value="ASPARTATE AMINOTRANSFERASE"/>
    <property type="match status" value="1"/>
</dbReference>
<dbReference type="HOGENOM" id="CLU_080515_0_0_1"/>
<dbReference type="EMBL" id="AFRT01000085">
    <property type="protein sequence ID" value="ELU45402.1"/>
    <property type="molecule type" value="Genomic_DNA"/>
</dbReference>
<accession>L8X8I8</accession>
<feature type="compositionally biased region" description="Low complexity" evidence="6">
    <location>
        <begin position="59"/>
        <end position="72"/>
    </location>
</feature>
<evidence type="ECO:0000256" key="3">
    <source>
        <dbReference type="ARBA" id="ARBA00022576"/>
    </source>
</evidence>
<dbReference type="InterPro" id="IPR050596">
    <property type="entry name" value="AspAT/PAT-like"/>
</dbReference>
<sequence length="301" mass="33308">MRALGSVHYTPNGDAIDSRTHITLPSPRDGCIISSSKQRSRERKKSEDKESSAHGNERPSSPHQHQHPQPYSETPKAQSLAHPIGHMSTLGVATPSLQRSRSPSPLHLKDLVHEVILKMRNEKNSEAHQIFRSYPGHSHKGLPQTVNPDEETVPGIQHPGSTGVIYCTDRAMANGFSYGDPAWVGDIPDAPPRPQTVNLPHDSLEYAPTTGVKELRKAVADLYNHTYRQGKKSQYTYENVCIVPGGRAGLSRVAAVIGDVCVHYCGYQVPEYTTYSEVLSVFKRLVPIPTALTPEVSTWRW</sequence>
<dbReference type="OrthoDB" id="2108at2759"/>
<dbReference type="InterPro" id="IPR015421">
    <property type="entry name" value="PyrdxlP-dep_Trfase_major"/>
</dbReference>
<gene>
    <name evidence="7" type="ORF">AG1IA_00568</name>
</gene>
<keyword evidence="8" id="KW-1185">Reference proteome</keyword>
<dbReference type="PANTHER" id="PTHR46383">
    <property type="entry name" value="ASPARTATE AMINOTRANSFERASE"/>
    <property type="match status" value="1"/>
</dbReference>
<evidence type="ECO:0000256" key="5">
    <source>
        <dbReference type="ARBA" id="ARBA00022898"/>
    </source>
</evidence>
<reference evidence="7 8" key="1">
    <citation type="journal article" date="2013" name="Nat. Commun.">
        <title>The evolution and pathogenic mechanisms of the rice sheath blight pathogen.</title>
        <authorList>
            <person name="Zheng A."/>
            <person name="Lin R."/>
            <person name="Xu L."/>
            <person name="Qin P."/>
            <person name="Tang C."/>
            <person name="Ai P."/>
            <person name="Zhang D."/>
            <person name="Liu Y."/>
            <person name="Sun Z."/>
            <person name="Feng H."/>
            <person name="Wang Y."/>
            <person name="Chen Y."/>
            <person name="Liang X."/>
            <person name="Fu R."/>
            <person name="Li Q."/>
            <person name="Zhang J."/>
            <person name="Yu X."/>
            <person name="Xie Z."/>
            <person name="Ding L."/>
            <person name="Guan P."/>
            <person name="Tang J."/>
            <person name="Liang Y."/>
            <person name="Wang S."/>
            <person name="Deng Q."/>
            <person name="Li S."/>
            <person name="Zhu J."/>
            <person name="Wang L."/>
            <person name="Liu H."/>
            <person name="Li P."/>
        </authorList>
    </citation>
    <scope>NUCLEOTIDE SEQUENCE [LARGE SCALE GENOMIC DNA]</scope>
    <source>
        <strain evidence="8">AG-1 IA</strain>
    </source>
</reference>
<keyword evidence="5" id="KW-0663">Pyridoxal phosphate</keyword>
<organism evidence="7 8">
    <name type="scientific">Thanatephorus cucumeris (strain AG1-IA)</name>
    <name type="common">Rice sheath blight fungus</name>
    <name type="synonym">Rhizoctonia solani</name>
    <dbReference type="NCBI Taxonomy" id="983506"/>
    <lineage>
        <taxon>Eukaryota</taxon>
        <taxon>Fungi</taxon>
        <taxon>Dikarya</taxon>
        <taxon>Basidiomycota</taxon>
        <taxon>Agaricomycotina</taxon>
        <taxon>Agaricomycetes</taxon>
        <taxon>Cantharellales</taxon>
        <taxon>Ceratobasidiaceae</taxon>
        <taxon>Rhizoctonia</taxon>
        <taxon>Rhizoctonia solani AG-1</taxon>
    </lineage>
</organism>
<evidence type="ECO:0000313" key="8">
    <source>
        <dbReference type="Proteomes" id="UP000011668"/>
    </source>
</evidence>
<comment type="similarity">
    <text evidence="2">Belongs to the class-I pyridoxal-phosphate-dependent aminotransferase family.</text>
</comment>
<keyword evidence="3 7" id="KW-0032">Aminotransferase</keyword>
<keyword evidence="4 7" id="KW-0808">Transferase</keyword>
<dbReference type="InterPro" id="IPR015424">
    <property type="entry name" value="PyrdxlP-dep_Trfase"/>
</dbReference>
<evidence type="ECO:0000313" key="7">
    <source>
        <dbReference type="EMBL" id="ELU45402.1"/>
    </source>
</evidence>
<dbReference type="AlphaFoldDB" id="L8X8I8"/>
<dbReference type="SUPFAM" id="SSF53383">
    <property type="entry name" value="PLP-dependent transferases"/>
    <property type="match status" value="1"/>
</dbReference>
<evidence type="ECO:0000256" key="6">
    <source>
        <dbReference type="SAM" id="MobiDB-lite"/>
    </source>
</evidence>